<dbReference type="Proteomes" id="UP000605992">
    <property type="component" value="Unassembled WGS sequence"/>
</dbReference>
<dbReference type="AlphaFoldDB" id="A0A8J3XZA4"/>
<dbReference type="InterPro" id="IPR004104">
    <property type="entry name" value="Gfo/Idh/MocA-like_OxRdtase_C"/>
</dbReference>
<dbReference type="InterPro" id="IPR036291">
    <property type="entry name" value="NAD(P)-bd_dom_sf"/>
</dbReference>
<evidence type="ECO:0000256" key="1">
    <source>
        <dbReference type="ARBA" id="ARBA00010928"/>
    </source>
</evidence>
<dbReference type="Gene3D" id="3.30.360.10">
    <property type="entry name" value="Dihydrodipicolinate Reductase, domain 2"/>
    <property type="match status" value="1"/>
</dbReference>
<evidence type="ECO:0000313" key="5">
    <source>
        <dbReference type="Proteomes" id="UP000605992"/>
    </source>
</evidence>
<dbReference type="InterPro" id="IPR000683">
    <property type="entry name" value="Gfo/Idh/MocA-like_OxRdtase_N"/>
</dbReference>
<organism evidence="4 5">
    <name type="scientific">Planotetraspora thailandica</name>
    <dbReference type="NCBI Taxonomy" id="487172"/>
    <lineage>
        <taxon>Bacteria</taxon>
        <taxon>Bacillati</taxon>
        <taxon>Actinomycetota</taxon>
        <taxon>Actinomycetes</taxon>
        <taxon>Streptosporangiales</taxon>
        <taxon>Streptosporangiaceae</taxon>
        <taxon>Planotetraspora</taxon>
    </lineage>
</organism>
<keyword evidence="5" id="KW-1185">Reference proteome</keyword>
<comment type="similarity">
    <text evidence="1">Belongs to the Gfo/Idh/MocA family.</text>
</comment>
<evidence type="ECO:0000259" key="2">
    <source>
        <dbReference type="Pfam" id="PF01408"/>
    </source>
</evidence>
<dbReference type="PANTHER" id="PTHR43377">
    <property type="entry name" value="BILIVERDIN REDUCTASE A"/>
    <property type="match status" value="1"/>
</dbReference>
<accession>A0A8J3XZA4</accession>
<feature type="domain" description="Gfo/Idh/MocA-like oxidoreductase N-terminal" evidence="2">
    <location>
        <begin position="7"/>
        <end position="124"/>
    </location>
</feature>
<evidence type="ECO:0000259" key="3">
    <source>
        <dbReference type="Pfam" id="PF02894"/>
    </source>
</evidence>
<dbReference type="Pfam" id="PF01408">
    <property type="entry name" value="GFO_IDH_MocA"/>
    <property type="match status" value="1"/>
</dbReference>
<dbReference type="EMBL" id="BOOR01000045">
    <property type="protein sequence ID" value="GII57123.1"/>
    <property type="molecule type" value="Genomic_DNA"/>
</dbReference>
<dbReference type="InterPro" id="IPR051450">
    <property type="entry name" value="Gfo/Idh/MocA_Oxidoreductases"/>
</dbReference>
<dbReference type="Pfam" id="PF02894">
    <property type="entry name" value="GFO_IDH_MocA_C"/>
    <property type="match status" value="1"/>
</dbReference>
<proteinExistence type="inferred from homology"/>
<evidence type="ECO:0000313" key="4">
    <source>
        <dbReference type="EMBL" id="GII57123.1"/>
    </source>
</evidence>
<dbReference type="SUPFAM" id="SSF55347">
    <property type="entry name" value="Glyceraldehyde-3-phosphate dehydrogenase-like, C-terminal domain"/>
    <property type="match status" value="1"/>
</dbReference>
<gene>
    <name evidence="4" type="ORF">Pth03_55120</name>
</gene>
<dbReference type="RefSeq" id="WP_203947253.1">
    <property type="nucleotide sequence ID" value="NZ_BOOR01000045.1"/>
</dbReference>
<comment type="caution">
    <text evidence="4">The sequence shown here is derived from an EMBL/GenBank/DDBJ whole genome shotgun (WGS) entry which is preliminary data.</text>
</comment>
<dbReference type="GO" id="GO:0000166">
    <property type="term" value="F:nucleotide binding"/>
    <property type="evidence" value="ECO:0007669"/>
    <property type="project" value="InterPro"/>
</dbReference>
<sequence>MSRPVSLVVVGAGMRGTAYARHAAAAGARVVAVADPDPARRAAFAAEHGLPQEDVHAGWTELAGRRHADAAVVASPDAEHAEQAVALAGAGYHLLLEKPMATTEHDARRVVQAVGDTGVILAVCHVMRYTAYTRVLTGLIEAGAVGEVVSVQHLEPVGWWHQAHSFVRGNWRREQDAPMLLAKSCHDVDWLLHVTGRPVERISSFGSLTHFTPANRPQGAADRCLDCAVEPTCPYSAPRLYLDCLNDPDRTFWPLSAVTTDHTEAGVRQALREGPYGRCVYACDNSVVDHQVVSWEAAGGQTVSFTMTAFTPQEHRKTRIFGTHGYLEGDGLVVRHTDFRTGREEVVDTRAVSGAAASDEHGGGDEALVDAFLAAVAVGDPGLVWSDAATSLASHLVVWAAERARETSTVITLP</sequence>
<reference evidence="4" key="1">
    <citation type="submission" date="2021-01" db="EMBL/GenBank/DDBJ databases">
        <title>Whole genome shotgun sequence of Planotetraspora thailandica NBRC 104271.</title>
        <authorList>
            <person name="Komaki H."/>
            <person name="Tamura T."/>
        </authorList>
    </citation>
    <scope>NUCLEOTIDE SEQUENCE</scope>
    <source>
        <strain evidence="4">NBRC 104271</strain>
    </source>
</reference>
<protein>
    <submittedName>
        <fullName evidence="4">Oxidoreductase</fullName>
    </submittedName>
</protein>
<feature type="domain" description="Gfo/Idh/MocA-like oxidoreductase C-terminal" evidence="3">
    <location>
        <begin position="139"/>
        <end position="288"/>
    </location>
</feature>
<name>A0A8J3XZA4_9ACTN</name>
<dbReference type="PANTHER" id="PTHR43377:SF2">
    <property type="entry name" value="BINDING ROSSMANN FOLD OXIDOREDUCTASE, PUTATIVE (AFU_ORTHOLOGUE AFUA_4G00560)-RELATED"/>
    <property type="match status" value="1"/>
</dbReference>
<dbReference type="Gene3D" id="3.40.50.720">
    <property type="entry name" value="NAD(P)-binding Rossmann-like Domain"/>
    <property type="match status" value="1"/>
</dbReference>
<dbReference type="SUPFAM" id="SSF51735">
    <property type="entry name" value="NAD(P)-binding Rossmann-fold domains"/>
    <property type="match status" value="1"/>
</dbReference>